<keyword evidence="2" id="KW-1185">Reference proteome</keyword>
<reference evidence="1" key="1">
    <citation type="journal article" date="2021" name="bioRxiv">
        <title>Whole Genome Assembly and Annotation of Northern Wild Rice, Zizania palustris L., Supports a Whole Genome Duplication in the Zizania Genus.</title>
        <authorList>
            <person name="Haas M."/>
            <person name="Kono T."/>
            <person name="Macchietto M."/>
            <person name="Millas R."/>
            <person name="McGilp L."/>
            <person name="Shao M."/>
            <person name="Duquette J."/>
            <person name="Hirsch C.N."/>
            <person name="Kimball J."/>
        </authorList>
    </citation>
    <scope>NUCLEOTIDE SEQUENCE</scope>
    <source>
        <tissue evidence="1">Fresh leaf tissue</tissue>
    </source>
</reference>
<evidence type="ECO:0000313" key="2">
    <source>
        <dbReference type="Proteomes" id="UP000729402"/>
    </source>
</evidence>
<reference evidence="1" key="2">
    <citation type="submission" date="2021-02" db="EMBL/GenBank/DDBJ databases">
        <authorList>
            <person name="Kimball J.A."/>
            <person name="Haas M.W."/>
            <person name="Macchietto M."/>
            <person name="Kono T."/>
            <person name="Duquette J."/>
            <person name="Shao M."/>
        </authorList>
    </citation>
    <scope>NUCLEOTIDE SEQUENCE</scope>
    <source>
        <tissue evidence="1">Fresh leaf tissue</tissue>
    </source>
</reference>
<name>A0A8J5VX63_ZIZPA</name>
<gene>
    <name evidence="1" type="ORF">GUJ93_ZPchr0006g46049</name>
</gene>
<dbReference type="AlphaFoldDB" id="A0A8J5VX63"/>
<sequence>MGRRKERRLAAMATAGGRRVRLDLFLDPSPVYEYIIVTNDMFKGSMKPKEKVKCMSDKTICSVGFGFSLPSIVIKASLRRHFSDKAVGGGKVS</sequence>
<dbReference type="EMBL" id="JAAALK010000283">
    <property type="protein sequence ID" value="KAG8076096.1"/>
    <property type="molecule type" value="Genomic_DNA"/>
</dbReference>
<protein>
    <submittedName>
        <fullName evidence="1">Uncharacterized protein</fullName>
    </submittedName>
</protein>
<proteinExistence type="predicted"/>
<dbReference type="OrthoDB" id="1728961at2759"/>
<comment type="caution">
    <text evidence="1">The sequence shown here is derived from an EMBL/GenBank/DDBJ whole genome shotgun (WGS) entry which is preliminary data.</text>
</comment>
<dbReference type="Proteomes" id="UP000729402">
    <property type="component" value="Unassembled WGS sequence"/>
</dbReference>
<evidence type="ECO:0000313" key="1">
    <source>
        <dbReference type="EMBL" id="KAG8076096.1"/>
    </source>
</evidence>
<accession>A0A8J5VX63</accession>
<organism evidence="1 2">
    <name type="scientific">Zizania palustris</name>
    <name type="common">Northern wild rice</name>
    <dbReference type="NCBI Taxonomy" id="103762"/>
    <lineage>
        <taxon>Eukaryota</taxon>
        <taxon>Viridiplantae</taxon>
        <taxon>Streptophyta</taxon>
        <taxon>Embryophyta</taxon>
        <taxon>Tracheophyta</taxon>
        <taxon>Spermatophyta</taxon>
        <taxon>Magnoliopsida</taxon>
        <taxon>Liliopsida</taxon>
        <taxon>Poales</taxon>
        <taxon>Poaceae</taxon>
        <taxon>BOP clade</taxon>
        <taxon>Oryzoideae</taxon>
        <taxon>Oryzeae</taxon>
        <taxon>Zizaniinae</taxon>
        <taxon>Zizania</taxon>
    </lineage>
</organism>